<feature type="domain" description="DUF1707" evidence="2">
    <location>
        <begin position="23"/>
        <end position="75"/>
    </location>
</feature>
<reference evidence="5" key="1">
    <citation type="submission" date="2016-10" db="EMBL/GenBank/DDBJ databases">
        <authorList>
            <person name="Varghese N."/>
            <person name="Submissions S."/>
        </authorList>
    </citation>
    <scope>NUCLEOTIDE SEQUENCE [LARGE SCALE GENOMIC DNA]</scope>
    <source>
        <strain evidence="5">PL19</strain>
    </source>
</reference>
<dbReference type="RefSeq" id="WP_093848002.1">
    <property type="nucleotide sequence ID" value="NZ_FOSG01000002.1"/>
</dbReference>
<dbReference type="EMBL" id="FOSG01000002">
    <property type="protein sequence ID" value="SFJ94685.1"/>
    <property type="molecule type" value="Genomic_DNA"/>
</dbReference>
<feature type="compositionally biased region" description="Low complexity" evidence="1">
    <location>
        <begin position="12"/>
        <end position="23"/>
    </location>
</feature>
<evidence type="ECO:0000313" key="5">
    <source>
        <dbReference type="Proteomes" id="UP000198928"/>
    </source>
</evidence>
<evidence type="ECO:0000259" key="2">
    <source>
        <dbReference type="Pfam" id="PF08044"/>
    </source>
</evidence>
<dbReference type="InterPro" id="IPR024425">
    <property type="entry name" value="LiaF-like_C"/>
</dbReference>
<proteinExistence type="predicted"/>
<name>A0A1I3VHE2_9ACTN</name>
<dbReference type="PANTHER" id="PTHR40763:SF4">
    <property type="entry name" value="DUF1707 DOMAIN-CONTAINING PROTEIN"/>
    <property type="match status" value="1"/>
</dbReference>
<feature type="domain" description="Cell wall-active antibiotics response LiaF-like C-terminal" evidence="3">
    <location>
        <begin position="115"/>
        <end position="178"/>
    </location>
</feature>
<dbReference type="Pfam" id="PF09922">
    <property type="entry name" value="LiaF-like_C"/>
    <property type="match status" value="1"/>
</dbReference>
<evidence type="ECO:0000313" key="4">
    <source>
        <dbReference type="EMBL" id="SFJ94685.1"/>
    </source>
</evidence>
<organism evidence="4 5">
    <name type="scientific">Streptomyces pini</name>
    <dbReference type="NCBI Taxonomy" id="1520580"/>
    <lineage>
        <taxon>Bacteria</taxon>
        <taxon>Bacillati</taxon>
        <taxon>Actinomycetota</taxon>
        <taxon>Actinomycetes</taxon>
        <taxon>Kitasatosporales</taxon>
        <taxon>Streptomycetaceae</taxon>
        <taxon>Streptomyces</taxon>
    </lineage>
</organism>
<dbReference type="OrthoDB" id="4772576at2"/>
<dbReference type="InterPro" id="IPR012551">
    <property type="entry name" value="DUF1707_SHOCT-like"/>
</dbReference>
<feature type="region of interest" description="Disordered" evidence="1">
    <location>
        <begin position="1"/>
        <end position="29"/>
    </location>
</feature>
<gene>
    <name evidence="4" type="ORF">SAMN05192584_102354</name>
</gene>
<sequence length="211" mass="22600">MDEKTSLRKQPAARPSAASPADVRASDADRDRVAEILREALAQGRLDADEHAERIEAVYRARTVGELRPLVRDLPAGREAAPHSSRPASGGDGDHVIAVFGGASRKGRRRVGARTNAFALFGGIEIDLTEALFERRELVVNATAVFGGIEIKVPENVTLRGSGSGIMGGYDVEARESEDPDAPVVVVRGVAVFGGVEAKAERGKRLRDLRR</sequence>
<protein>
    <submittedName>
        <fullName evidence="4">Cell wall-active antibiotics response 4TMS YvqF</fullName>
    </submittedName>
</protein>
<evidence type="ECO:0000256" key="1">
    <source>
        <dbReference type="SAM" id="MobiDB-lite"/>
    </source>
</evidence>
<keyword evidence="5" id="KW-1185">Reference proteome</keyword>
<accession>A0A1I3VHE2</accession>
<dbReference type="AlphaFoldDB" id="A0A1I3VHE2"/>
<dbReference type="Pfam" id="PF08044">
    <property type="entry name" value="DUF1707"/>
    <property type="match status" value="1"/>
</dbReference>
<evidence type="ECO:0000259" key="3">
    <source>
        <dbReference type="Pfam" id="PF09922"/>
    </source>
</evidence>
<dbReference type="PANTHER" id="PTHR40763">
    <property type="entry name" value="MEMBRANE PROTEIN-RELATED"/>
    <property type="match status" value="1"/>
</dbReference>
<dbReference type="Proteomes" id="UP000198928">
    <property type="component" value="Unassembled WGS sequence"/>
</dbReference>